<dbReference type="InterPro" id="IPR001810">
    <property type="entry name" value="F-box_dom"/>
</dbReference>
<sequence length="473" mass="52697">MSLSSSQQLEHGGLSLHQHASTVPLLDLPTELILLVAHQLDEHHVLALLQTNPRLHDLLITYLYKRNLESLDPAFCSCCEKGLDAAVERMLSLGADPNTLRIWRSDRDRQDSALALAAHRGHLNVVKVLLKHGANVNFHAKNIPSALGKAAAQSVNFRPRLTRCCPPPIPIEHHPAEFIDNGCRDYEEIIRVLLEHGANPNSLESRGRTPLNIATHFTNPKIVELLIQYGATLEVVDLPEGWDPLTYRTTPIKFLCQSSCPSRTEMLDLLLKHGADINFADKNNETPIFAVATEWDIDNNEDLLKEFVARGAQVNYQNSDGNTPLHVCDDHQDQLIPILLENGADINMRNNSGQTPLLFHLVQWRGYHAELLLEAGADHTLVDDLGFSPLAAAVENWNTDVVKMLLDRGADVHYKSSNGDTLLHIAARQDNREMLKLLLEHGADRNSRAANGLLPKGLVNDEECEQILTHYAI</sequence>
<dbReference type="STRING" id="1835702.A0A1F5LWE6"/>
<evidence type="ECO:0000256" key="2">
    <source>
        <dbReference type="ARBA" id="ARBA00023043"/>
    </source>
</evidence>
<dbReference type="Pfam" id="PF13637">
    <property type="entry name" value="Ank_4"/>
    <property type="match status" value="1"/>
</dbReference>
<feature type="repeat" description="ANK" evidence="3">
    <location>
        <begin position="320"/>
        <end position="351"/>
    </location>
</feature>
<feature type="repeat" description="ANK" evidence="3">
    <location>
        <begin position="385"/>
        <end position="417"/>
    </location>
</feature>
<evidence type="ECO:0000256" key="3">
    <source>
        <dbReference type="PROSITE-ProRule" id="PRU00023"/>
    </source>
</evidence>
<dbReference type="RefSeq" id="XP_022492899.1">
    <property type="nucleotide sequence ID" value="XM_022627838.1"/>
</dbReference>
<dbReference type="PROSITE" id="PS50297">
    <property type="entry name" value="ANK_REP_REGION"/>
    <property type="match status" value="4"/>
</dbReference>
<dbReference type="PANTHER" id="PTHR24198:SF165">
    <property type="entry name" value="ANKYRIN REPEAT-CONTAINING PROTEIN-RELATED"/>
    <property type="match status" value="1"/>
</dbReference>
<dbReference type="PANTHER" id="PTHR24198">
    <property type="entry name" value="ANKYRIN REPEAT AND PROTEIN KINASE DOMAIN-CONTAINING PROTEIN"/>
    <property type="match status" value="1"/>
</dbReference>
<organism evidence="5 6">
    <name type="scientific">Penicillium arizonense</name>
    <dbReference type="NCBI Taxonomy" id="1835702"/>
    <lineage>
        <taxon>Eukaryota</taxon>
        <taxon>Fungi</taxon>
        <taxon>Dikarya</taxon>
        <taxon>Ascomycota</taxon>
        <taxon>Pezizomycotina</taxon>
        <taxon>Eurotiomycetes</taxon>
        <taxon>Eurotiomycetidae</taxon>
        <taxon>Eurotiales</taxon>
        <taxon>Aspergillaceae</taxon>
        <taxon>Penicillium</taxon>
    </lineage>
</organism>
<dbReference type="Proteomes" id="UP000177622">
    <property type="component" value="Unassembled WGS sequence"/>
</dbReference>
<dbReference type="AlphaFoldDB" id="A0A1F5LWE6"/>
<feature type="repeat" description="ANK" evidence="3">
    <location>
        <begin position="418"/>
        <end position="450"/>
    </location>
</feature>
<dbReference type="GO" id="GO:0005737">
    <property type="term" value="C:cytoplasm"/>
    <property type="evidence" value="ECO:0007669"/>
    <property type="project" value="TreeGrafter"/>
</dbReference>
<dbReference type="OrthoDB" id="341259at2759"/>
<name>A0A1F5LWE6_PENAI</name>
<protein>
    <recommendedName>
        <fullName evidence="4">F-box domain-containing protein</fullName>
    </recommendedName>
</protein>
<dbReference type="EMBL" id="LXJU01000002">
    <property type="protein sequence ID" value="OGE57475.1"/>
    <property type="molecule type" value="Genomic_DNA"/>
</dbReference>
<dbReference type="PROSITE" id="PS50088">
    <property type="entry name" value="ANK_REPEAT"/>
    <property type="match status" value="5"/>
</dbReference>
<keyword evidence="2 3" id="KW-0040">ANK repeat</keyword>
<gene>
    <name evidence="5" type="ORF">PENARI_c002G10273</name>
</gene>
<dbReference type="PROSITE" id="PS50181">
    <property type="entry name" value="FBOX"/>
    <property type="match status" value="1"/>
</dbReference>
<evidence type="ECO:0000256" key="1">
    <source>
        <dbReference type="ARBA" id="ARBA00022737"/>
    </source>
</evidence>
<proteinExistence type="predicted"/>
<evidence type="ECO:0000313" key="5">
    <source>
        <dbReference type="EMBL" id="OGE57475.1"/>
    </source>
</evidence>
<accession>A0A1F5LWE6</accession>
<evidence type="ECO:0000313" key="6">
    <source>
        <dbReference type="Proteomes" id="UP000177622"/>
    </source>
</evidence>
<dbReference type="SUPFAM" id="SSF48403">
    <property type="entry name" value="Ankyrin repeat"/>
    <property type="match status" value="1"/>
</dbReference>
<feature type="repeat" description="ANK" evidence="3">
    <location>
        <begin position="206"/>
        <end position="238"/>
    </location>
</feature>
<reference evidence="5 6" key="1">
    <citation type="journal article" date="2016" name="Sci. Rep.">
        <title>Penicillium arizonense, a new, genome sequenced fungal species, reveals a high chemical diversity in secreted metabolites.</title>
        <authorList>
            <person name="Grijseels S."/>
            <person name="Nielsen J.C."/>
            <person name="Randelovic M."/>
            <person name="Nielsen J."/>
            <person name="Nielsen K.F."/>
            <person name="Workman M."/>
            <person name="Frisvad J.C."/>
        </authorList>
    </citation>
    <scope>NUCLEOTIDE SEQUENCE [LARGE SCALE GENOMIC DNA]</scope>
    <source>
        <strain evidence="5 6">CBS 141311</strain>
    </source>
</reference>
<dbReference type="InterPro" id="IPR036770">
    <property type="entry name" value="Ankyrin_rpt-contain_sf"/>
</dbReference>
<feature type="domain" description="F-box" evidence="4">
    <location>
        <begin position="22"/>
        <end position="67"/>
    </location>
</feature>
<dbReference type="Pfam" id="PF12796">
    <property type="entry name" value="Ank_2"/>
    <property type="match status" value="3"/>
</dbReference>
<feature type="repeat" description="ANK" evidence="3">
    <location>
        <begin position="109"/>
        <end position="141"/>
    </location>
</feature>
<dbReference type="SMART" id="SM00248">
    <property type="entry name" value="ANK"/>
    <property type="match status" value="9"/>
</dbReference>
<dbReference type="InterPro" id="IPR002110">
    <property type="entry name" value="Ankyrin_rpt"/>
</dbReference>
<dbReference type="GeneID" id="34572572"/>
<comment type="caution">
    <text evidence="5">The sequence shown here is derived from an EMBL/GenBank/DDBJ whole genome shotgun (WGS) entry which is preliminary data.</text>
</comment>
<dbReference type="Gene3D" id="1.25.40.20">
    <property type="entry name" value="Ankyrin repeat-containing domain"/>
    <property type="match status" value="4"/>
</dbReference>
<keyword evidence="1" id="KW-0677">Repeat</keyword>
<evidence type="ECO:0000259" key="4">
    <source>
        <dbReference type="PROSITE" id="PS50181"/>
    </source>
</evidence>
<keyword evidence="6" id="KW-1185">Reference proteome</keyword>
<dbReference type="GO" id="GO:0010564">
    <property type="term" value="P:regulation of cell cycle process"/>
    <property type="evidence" value="ECO:0007669"/>
    <property type="project" value="TreeGrafter"/>
</dbReference>